<dbReference type="Proteomes" id="UP001213000">
    <property type="component" value="Unassembled WGS sequence"/>
</dbReference>
<dbReference type="AlphaFoldDB" id="A0AAD5W4X8"/>
<organism evidence="2 3">
    <name type="scientific">Leucocoprinus birnbaumii</name>
    <dbReference type="NCBI Taxonomy" id="56174"/>
    <lineage>
        <taxon>Eukaryota</taxon>
        <taxon>Fungi</taxon>
        <taxon>Dikarya</taxon>
        <taxon>Basidiomycota</taxon>
        <taxon>Agaricomycotina</taxon>
        <taxon>Agaricomycetes</taxon>
        <taxon>Agaricomycetidae</taxon>
        <taxon>Agaricales</taxon>
        <taxon>Agaricineae</taxon>
        <taxon>Agaricaceae</taxon>
        <taxon>Leucocoprinus</taxon>
    </lineage>
</organism>
<protein>
    <submittedName>
        <fullName evidence="2">Uncharacterized protein</fullName>
    </submittedName>
</protein>
<feature type="chain" id="PRO_5042055920" evidence="1">
    <location>
        <begin position="21"/>
        <end position="67"/>
    </location>
</feature>
<evidence type="ECO:0000313" key="3">
    <source>
        <dbReference type="Proteomes" id="UP001213000"/>
    </source>
</evidence>
<name>A0AAD5W4X8_9AGAR</name>
<reference evidence="2" key="1">
    <citation type="submission" date="2022-07" db="EMBL/GenBank/DDBJ databases">
        <title>Genome Sequence of Leucocoprinus birnbaumii.</title>
        <authorList>
            <person name="Buettner E."/>
        </authorList>
    </citation>
    <scope>NUCLEOTIDE SEQUENCE</scope>
    <source>
        <strain evidence="2">VT141</strain>
    </source>
</reference>
<comment type="caution">
    <text evidence="2">The sequence shown here is derived from an EMBL/GenBank/DDBJ whole genome shotgun (WGS) entry which is preliminary data.</text>
</comment>
<dbReference type="EMBL" id="JANIEX010000027">
    <property type="protein sequence ID" value="KAJ3575760.1"/>
    <property type="molecule type" value="Genomic_DNA"/>
</dbReference>
<gene>
    <name evidence="2" type="ORF">NP233_g881</name>
</gene>
<keyword evidence="1" id="KW-0732">Signal</keyword>
<keyword evidence="3" id="KW-1185">Reference proteome</keyword>
<proteinExistence type="predicted"/>
<evidence type="ECO:0000313" key="2">
    <source>
        <dbReference type="EMBL" id="KAJ3575760.1"/>
    </source>
</evidence>
<feature type="signal peptide" evidence="1">
    <location>
        <begin position="1"/>
        <end position="20"/>
    </location>
</feature>
<sequence length="67" mass="7269">MRAFKLIAATLTLLAAQAFAYNVGSPLLVLLQVETLLVMPLSNAARELKALSAPLSLRVQSVKQLKY</sequence>
<evidence type="ECO:0000256" key="1">
    <source>
        <dbReference type="SAM" id="SignalP"/>
    </source>
</evidence>
<accession>A0AAD5W4X8</accession>